<keyword evidence="1" id="KW-0472">Membrane</keyword>
<dbReference type="EMBL" id="JACOPK010000006">
    <property type="protein sequence ID" value="MBC5695910.1"/>
    <property type="molecule type" value="Genomic_DNA"/>
</dbReference>
<dbReference type="Proteomes" id="UP000641741">
    <property type="component" value="Unassembled WGS sequence"/>
</dbReference>
<feature type="transmembrane region" description="Helical" evidence="1">
    <location>
        <begin position="12"/>
        <end position="35"/>
    </location>
</feature>
<reference evidence="2 3" key="1">
    <citation type="submission" date="2020-08" db="EMBL/GenBank/DDBJ databases">
        <title>Genome public.</title>
        <authorList>
            <person name="Liu C."/>
            <person name="Sun Q."/>
        </authorList>
    </citation>
    <scope>NUCLEOTIDE SEQUENCE [LARGE SCALE GENOMIC DNA]</scope>
    <source>
        <strain evidence="2 3">M2</strain>
    </source>
</reference>
<evidence type="ECO:0008006" key="4">
    <source>
        <dbReference type="Google" id="ProtNLM"/>
    </source>
</evidence>
<keyword evidence="1" id="KW-0812">Transmembrane</keyword>
<protein>
    <recommendedName>
        <fullName evidence="4">Rod shape-determining protein MreD</fullName>
    </recommendedName>
</protein>
<feature type="transmembrane region" description="Helical" evidence="1">
    <location>
        <begin position="102"/>
        <end position="124"/>
    </location>
</feature>
<evidence type="ECO:0000256" key="1">
    <source>
        <dbReference type="SAM" id="Phobius"/>
    </source>
</evidence>
<evidence type="ECO:0000313" key="2">
    <source>
        <dbReference type="EMBL" id="MBC5695910.1"/>
    </source>
</evidence>
<dbReference type="Gene3D" id="1.10.1760.20">
    <property type="match status" value="1"/>
</dbReference>
<gene>
    <name evidence="2" type="ORF">H8S02_08125</name>
</gene>
<organism evidence="2 3">
    <name type="scientific">Agathobaculum hominis</name>
    <dbReference type="NCBI Taxonomy" id="2763014"/>
    <lineage>
        <taxon>Bacteria</taxon>
        <taxon>Bacillati</taxon>
        <taxon>Bacillota</taxon>
        <taxon>Clostridia</taxon>
        <taxon>Eubacteriales</taxon>
        <taxon>Butyricicoccaceae</taxon>
        <taxon>Agathobaculum</taxon>
    </lineage>
</organism>
<feature type="transmembrane region" description="Helical" evidence="1">
    <location>
        <begin position="78"/>
        <end position="95"/>
    </location>
</feature>
<keyword evidence="1" id="KW-1133">Transmembrane helix</keyword>
<evidence type="ECO:0000313" key="3">
    <source>
        <dbReference type="Proteomes" id="UP000641741"/>
    </source>
</evidence>
<name>A0ABR7GNL6_9FIRM</name>
<keyword evidence="3" id="KW-1185">Reference proteome</keyword>
<accession>A0ABR7GNL6</accession>
<proteinExistence type="predicted"/>
<sequence length="172" mass="18892">MQRELISIPKMLLYALVTILVYVIQTTVFGAHPLFGYHVDLLPAAVTAAALLDGPVEGAVVGLLAGVLYDVGLVGMDGIYPIWFMLYGLLGGLISRTALAGGFLSMVLMNAFEMLLLGMLRYFVQLMREGASFLLVLHQTVGGTLVACMLCFIVYLPMRRISRAFSRDDRWI</sequence>
<feature type="transmembrane region" description="Helical" evidence="1">
    <location>
        <begin position="136"/>
        <end position="157"/>
    </location>
</feature>
<dbReference type="RefSeq" id="WP_186970103.1">
    <property type="nucleotide sequence ID" value="NZ_JACOPK010000006.1"/>
</dbReference>
<comment type="caution">
    <text evidence="2">The sequence shown here is derived from an EMBL/GenBank/DDBJ whole genome shotgun (WGS) entry which is preliminary data.</text>
</comment>